<protein>
    <submittedName>
        <fullName evidence="1">Uncharacterized protein</fullName>
    </submittedName>
</protein>
<gene>
    <name evidence="1" type="ORF">RJ641_036098</name>
</gene>
<keyword evidence="2" id="KW-1185">Reference proteome</keyword>
<sequence length="157" mass="17747">MGSGSNPYHLPAATKVTHDTDTCAYHGGQHFPHRQIDYIPHKQLTDRLYPSQTTIKTHKPSPSQFTTRLFSLYCDCFFGERERCSLDRQGNIFILTLTGHNVHRLNPTLIDSIQQTLTQIKSKISAEPNSSFTLITTGEGKFFSNGYDLNWAKTSPD</sequence>
<evidence type="ECO:0000313" key="1">
    <source>
        <dbReference type="EMBL" id="KAK6933204.1"/>
    </source>
</evidence>
<dbReference type="Gene3D" id="3.90.226.10">
    <property type="entry name" value="2-enoyl-CoA Hydratase, Chain A, domain 1"/>
    <property type="match status" value="1"/>
</dbReference>
<dbReference type="EMBL" id="JBAMMX010000009">
    <property type="protein sequence ID" value="KAK6933204.1"/>
    <property type="molecule type" value="Genomic_DNA"/>
</dbReference>
<dbReference type="AlphaFoldDB" id="A0AAN8VGM4"/>
<dbReference type="SUPFAM" id="SSF52096">
    <property type="entry name" value="ClpP/crotonase"/>
    <property type="match status" value="1"/>
</dbReference>
<dbReference type="InterPro" id="IPR029045">
    <property type="entry name" value="ClpP/crotonase-like_dom_sf"/>
</dbReference>
<accession>A0AAN8VGM4</accession>
<evidence type="ECO:0000313" key="2">
    <source>
        <dbReference type="Proteomes" id="UP001370490"/>
    </source>
</evidence>
<comment type="caution">
    <text evidence="1">The sequence shown here is derived from an EMBL/GenBank/DDBJ whole genome shotgun (WGS) entry which is preliminary data.</text>
</comment>
<organism evidence="1 2">
    <name type="scientific">Dillenia turbinata</name>
    <dbReference type="NCBI Taxonomy" id="194707"/>
    <lineage>
        <taxon>Eukaryota</taxon>
        <taxon>Viridiplantae</taxon>
        <taxon>Streptophyta</taxon>
        <taxon>Embryophyta</taxon>
        <taxon>Tracheophyta</taxon>
        <taxon>Spermatophyta</taxon>
        <taxon>Magnoliopsida</taxon>
        <taxon>eudicotyledons</taxon>
        <taxon>Gunneridae</taxon>
        <taxon>Pentapetalae</taxon>
        <taxon>Dilleniales</taxon>
        <taxon>Dilleniaceae</taxon>
        <taxon>Dillenia</taxon>
    </lineage>
</organism>
<name>A0AAN8VGM4_9MAGN</name>
<dbReference type="Proteomes" id="UP001370490">
    <property type="component" value="Unassembled WGS sequence"/>
</dbReference>
<proteinExistence type="predicted"/>
<reference evidence="1 2" key="1">
    <citation type="submission" date="2023-12" db="EMBL/GenBank/DDBJ databases">
        <title>A high-quality genome assembly for Dillenia turbinata (Dilleniales).</title>
        <authorList>
            <person name="Chanderbali A."/>
        </authorList>
    </citation>
    <scope>NUCLEOTIDE SEQUENCE [LARGE SCALE GENOMIC DNA]</scope>
    <source>
        <strain evidence="1">LSX21</strain>
        <tissue evidence="1">Leaf</tissue>
    </source>
</reference>